<proteinExistence type="predicted"/>
<dbReference type="InterPro" id="IPR019734">
    <property type="entry name" value="TPR_rpt"/>
</dbReference>
<feature type="signal peptide" evidence="2">
    <location>
        <begin position="1"/>
        <end position="21"/>
    </location>
</feature>
<dbReference type="Gene3D" id="1.25.40.10">
    <property type="entry name" value="Tetratricopeptide repeat domain"/>
    <property type="match status" value="9"/>
</dbReference>
<dbReference type="OrthoDB" id="9814448at2"/>
<dbReference type="SUPFAM" id="SSF81901">
    <property type="entry name" value="HCP-like"/>
    <property type="match status" value="1"/>
</dbReference>
<dbReference type="RefSeq" id="WP_092437612.1">
    <property type="nucleotide sequence ID" value="NZ_FMYP01000023.1"/>
</dbReference>
<dbReference type="Pfam" id="PF13174">
    <property type="entry name" value="TPR_6"/>
    <property type="match status" value="3"/>
</dbReference>
<keyword evidence="4" id="KW-1185">Reference proteome</keyword>
<dbReference type="PANTHER" id="PTHR12558:SF13">
    <property type="entry name" value="CELL DIVISION CYCLE PROTEIN 27 HOMOLOG"/>
    <property type="match status" value="1"/>
</dbReference>
<protein>
    <submittedName>
        <fullName evidence="3">Tetratricopeptide repeat-containing protein</fullName>
    </submittedName>
</protein>
<sequence length="1024" mass="116479">MAIRKKIVFLFMLLLAGSATFGQQTASYTHPDKLYNRALELFNKDKYAAAQKQFILSSKEYAGENTQKLALSEFYKALCAVRLFNDDAEFLITSFITNFPENQKVNEAYFELAKLRYRQERYADAITWFDKVDHNGLTEEDRAEFFFKLGYACFSLNNYERASKSFFEVKDTDNKFNSPATYYYSHIAYLQQNYATALKGFERLKDDEVFAPMVPYYIVEIYFLQKNYSKVIEYGPEVLTGASEKRAPGVARFIGESYYRSKQFPEALPYLEKFLAGTQNPSRDDSYLVGIVYYKAGDFAKAAPLLEKATAGEDTLSQNAAYHLADCYVKLGDKSKARAAFSLAAKNNFDPAIREDALFNFAKITYDLFYSPFNEAIDALNTYIKEYPNTPRTDEAYRYLAIAYTNTKNYTGALDAVLKIVKRDATINEAIQKVAYFRGLELFQNLNFSEAIAKFSISLENQSYNKTLAAQALYWRGEAYYRLGDYVNASSDYSQFVLSPGSFSLPEFNQAHYGMGYACFKLKDYENAIVWFRKYLAFAVKAKDRFMGDAYNRTGDSYFMLRRFWLGIDYYDKSLETGLYDPDYALFQRGFSLGLLDRPEKKRESLISLVDKFPLSPYVDDALYELGRTSNMLQDKVAAQKYYSKLIVEYPGSSYYVKALVEMGLLSYNSDDDAKALEYYQRVVEEYPGSPEAKNALLGIKNIYVDRNQTDAYFAYTNKLGAFAVVGQAERDSLTYLGAEKVYMSGDCEKSTASLNKYLDEFPNGGFVINANFYLGDCAMRSSDYVKALGYFSTVASKPRSPFSEQALLGAGSVSFALEKYTDALNFYQQLESQAELKQNLLEARVGMLRSAVKLQKNENIVVAADKLLATEKVTEEMVREARFNKAQALMALNRLDQAFDQFSAVAASVKSKEGAESKFHMAEILFMQAKYDKAEQEVFSFAEKNSPHQYWMAKSFILLAQIYVQKNDLFQAKATLQSVIDGYANSTDGIIDTASAMLVDLVKREKQSLEPSTTESDQIKMGQ</sequence>
<dbReference type="PANTHER" id="PTHR12558">
    <property type="entry name" value="CELL DIVISION CYCLE 16,23,27"/>
    <property type="match status" value="1"/>
</dbReference>
<dbReference type="SMART" id="SM00028">
    <property type="entry name" value="TPR"/>
    <property type="match status" value="16"/>
</dbReference>
<dbReference type="EMBL" id="FMYP01000023">
    <property type="protein sequence ID" value="SDC26117.1"/>
    <property type="molecule type" value="Genomic_DNA"/>
</dbReference>
<organism evidence="3 4">
    <name type="scientific">Williamwhitmania taraxaci</name>
    <dbReference type="NCBI Taxonomy" id="1640674"/>
    <lineage>
        <taxon>Bacteria</taxon>
        <taxon>Pseudomonadati</taxon>
        <taxon>Bacteroidota</taxon>
        <taxon>Bacteroidia</taxon>
        <taxon>Bacteroidales</taxon>
        <taxon>Williamwhitmaniaceae</taxon>
        <taxon>Williamwhitmania</taxon>
    </lineage>
</organism>
<feature type="chain" id="PRO_5011471850" evidence="2">
    <location>
        <begin position="22"/>
        <end position="1024"/>
    </location>
</feature>
<feature type="repeat" description="TPR" evidence="1">
    <location>
        <begin position="657"/>
        <end position="690"/>
    </location>
</feature>
<dbReference type="STRING" id="1640674.SAMN05216323_102316"/>
<dbReference type="Pfam" id="PF13432">
    <property type="entry name" value="TPR_16"/>
    <property type="match status" value="5"/>
</dbReference>
<dbReference type="SUPFAM" id="SSF48452">
    <property type="entry name" value="TPR-like"/>
    <property type="match status" value="5"/>
</dbReference>
<keyword evidence="2" id="KW-0732">Signal</keyword>
<evidence type="ECO:0000313" key="3">
    <source>
        <dbReference type="EMBL" id="SDC26117.1"/>
    </source>
</evidence>
<keyword evidence="1" id="KW-0802">TPR repeat</keyword>
<evidence type="ECO:0000313" key="4">
    <source>
        <dbReference type="Proteomes" id="UP000199452"/>
    </source>
</evidence>
<accession>A0A1G6K579</accession>
<gene>
    <name evidence="3" type="ORF">SAMN05216323_102316</name>
</gene>
<dbReference type="Proteomes" id="UP000199452">
    <property type="component" value="Unassembled WGS sequence"/>
</dbReference>
<name>A0A1G6K579_9BACT</name>
<dbReference type="PROSITE" id="PS50005">
    <property type="entry name" value="TPR"/>
    <property type="match status" value="1"/>
</dbReference>
<dbReference type="InterPro" id="IPR011990">
    <property type="entry name" value="TPR-like_helical_dom_sf"/>
</dbReference>
<dbReference type="Pfam" id="PF12895">
    <property type="entry name" value="ANAPC3"/>
    <property type="match status" value="1"/>
</dbReference>
<dbReference type="AlphaFoldDB" id="A0A1G6K579"/>
<evidence type="ECO:0000256" key="1">
    <source>
        <dbReference type="PROSITE-ProRule" id="PRU00339"/>
    </source>
</evidence>
<reference evidence="3 4" key="1">
    <citation type="submission" date="2016-09" db="EMBL/GenBank/DDBJ databases">
        <authorList>
            <person name="Capua I."/>
            <person name="De Benedictis P."/>
            <person name="Joannis T."/>
            <person name="Lombin L.H."/>
            <person name="Cattoli G."/>
        </authorList>
    </citation>
    <scope>NUCLEOTIDE SEQUENCE [LARGE SCALE GENOMIC DNA]</scope>
    <source>
        <strain evidence="3 4">A7P-90m</strain>
    </source>
</reference>
<evidence type="ECO:0000256" key="2">
    <source>
        <dbReference type="SAM" id="SignalP"/>
    </source>
</evidence>